<evidence type="ECO:0000313" key="13">
    <source>
        <dbReference type="EMBL" id="ESK91507.1"/>
    </source>
</evidence>
<dbReference type="AlphaFoldDB" id="V2XCR2"/>
<evidence type="ECO:0000256" key="8">
    <source>
        <dbReference type="ARBA" id="ARBA00023170"/>
    </source>
</evidence>
<proteinExistence type="inferred from homology"/>
<keyword evidence="8 13" id="KW-0675">Receptor</keyword>
<sequence length="564" mass="62570">MIIVLPIVSLLCAALLGFCYTGSRVCADVAEMSLIAWLIVCNLIRGVNSLVWDNSTNIHIPVWCDIVTKVSLAATVALPACCFCLAAHLELMASNRVFSDSIQARRGRMVFSIVVCWIVPIMYLLLHFIAQNHRFDIVRDYGCFAAFHTSIPAAVIIWIPPFIFCLAAFIFCGLSIHHSFRHTAARFEEHILTRSSMSASLYFRRIITVLILAMVNTILILFTLFQRSGSQPWISWESVHQFLRKIFVVNITNDLRLMWWSVPVVSIVYLILSLAFGEDFRDGVKGLRKAKIPDVKMPFFKMFDFRQPRDGDALPVHRELRPVATSTSPASPKSTPEPVLISGWDDMLHVKSPKSIRPKSPHPSSTTSRDTPSSYSEQSRASSSASNPHEDDAFAASTMEYLSSPTAMVLGLQSPVLTPPSPVARSPTRPSRPSRDEHESLWPMNVAKLKAVPDDVASTVSSIYDIPWPHPPTSVPVPVHIIPPTRSQSPALSDISFAGTRPITPPFCGPSIAQVTEDSSRTRTPIITRQPLKKYSKRSLRLDGNISGAPPGEAIYMTVVQETN</sequence>
<feature type="region of interest" description="Disordered" evidence="10">
    <location>
        <begin position="412"/>
        <end position="438"/>
    </location>
</feature>
<dbReference type="PANTHER" id="PTHR28097:SF1">
    <property type="entry name" value="PHEROMONE A FACTOR RECEPTOR"/>
    <property type="match status" value="1"/>
</dbReference>
<feature type="chain" id="PRO_5004711426" evidence="12">
    <location>
        <begin position="22"/>
        <end position="564"/>
    </location>
</feature>
<dbReference type="GO" id="GO:0000750">
    <property type="term" value="P:pheromone-dependent signal transduction involved in conjugation with cellular fusion"/>
    <property type="evidence" value="ECO:0007669"/>
    <property type="project" value="TreeGrafter"/>
</dbReference>
<dbReference type="OrthoDB" id="2874149at2759"/>
<comment type="similarity">
    <text evidence="2">Belongs to the G-protein coupled receptor 4 family.</text>
</comment>
<evidence type="ECO:0000256" key="3">
    <source>
        <dbReference type="ARBA" id="ARBA00022507"/>
    </source>
</evidence>
<dbReference type="PRINTS" id="PR00899">
    <property type="entry name" value="GPCRSTE3"/>
</dbReference>
<keyword evidence="7 11" id="KW-0472">Membrane</keyword>
<reference evidence="13 14" key="1">
    <citation type="journal article" date="2014" name="BMC Genomics">
        <title>Genome and secretome analysis of the hemibiotrophic fungal pathogen, Moniliophthora roreri, which causes frosty pod rot disease of cacao: mechanisms of the biotrophic and necrotrophic phases.</title>
        <authorList>
            <person name="Meinhardt L.W."/>
            <person name="Costa G.G.L."/>
            <person name="Thomazella D.P.T."/>
            <person name="Teixeira P.J.P.L."/>
            <person name="Carazzolle M.F."/>
            <person name="Schuster S.C."/>
            <person name="Carlson J.E."/>
            <person name="Guiltinan M.J."/>
            <person name="Mieczkowski P."/>
            <person name="Farmer A."/>
            <person name="Ramaraj T."/>
            <person name="Crozier J."/>
            <person name="Davis R.E."/>
            <person name="Shao J."/>
            <person name="Melnick R.L."/>
            <person name="Pereira G.A.G."/>
            <person name="Bailey B.A."/>
        </authorList>
    </citation>
    <scope>NUCLEOTIDE SEQUENCE [LARGE SCALE GENOMIC DNA]</scope>
    <source>
        <strain evidence="13 14">MCA 2997</strain>
    </source>
</reference>
<evidence type="ECO:0000256" key="2">
    <source>
        <dbReference type="ARBA" id="ARBA00011085"/>
    </source>
</evidence>
<dbReference type="Pfam" id="PF02076">
    <property type="entry name" value="STE3"/>
    <property type="match status" value="1"/>
</dbReference>
<feature type="transmembrane region" description="Helical" evidence="11">
    <location>
        <begin position="257"/>
        <end position="277"/>
    </location>
</feature>
<feature type="transmembrane region" description="Helical" evidence="11">
    <location>
        <begin position="202"/>
        <end position="225"/>
    </location>
</feature>
<keyword evidence="5 11" id="KW-1133">Transmembrane helix</keyword>
<evidence type="ECO:0000256" key="9">
    <source>
        <dbReference type="ARBA" id="ARBA00023224"/>
    </source>
</evidence>
<feature type="transmembrane region" description="Helical" evidence="11">
    <location>
        <begin position="70"/>
        <end position="89"/>
    </location>
</feature>
<keyword evidence="12" id="KW-0732">Signal</keyword>
<organism evidence="13 14">
    <name type="scientific">Moniliophthora roreri (strain MCA 2997)</name>
    <name type="common">Cocoa frosty pod rot fungus</name>
    <name type="synonym">Crinipellis roreri</name>
    <dbReference type="NCBI Taxonomy" id="1381753"/>
    <lineage>
        <taxon>Eukaryota</taxon>
        <taxon>Fungi</taxon>
        <taxon>Dikarya</taxon>
        <taxon>Basidiomycota</taxon>
        <taxon>Agaricomycotina</taxon>
        <taxon>Agaricomycetes</taxon>
        <taxon>Agaricomycetidae</taxon>
        <taxon>Agaricales</taxon>
        <taxon>Marasmiineae</taxon>
        <taxon>Marasmiaceae</taxon>
        <taxon>Moniliophthora</taxon>
    </lineage>
</organism>
<evidence type="ECO:0000256" key="10">
    <source>
        <dbReference type="SAM" id="MobiDB-lite"/>
    </source>
</evidence>
<evidence type="ECO:0000256" key="5">
    <source>
        <dbReference type="ARBA" id="ARBA00022989"/>
    </source>
</evidence>
<evidence type="ECO:0000256" key="6">
    <source>
        <dbReference type="ARBA" id="ARBA00023040"/>
    </source>
</evidence>
<dbReference type="PANTHER" id="PTHR28097">
    <property type="entry name" value="PHEROMONE A FACTOR RECEPTOR"/>
    <property type="match status" value="1"/>
</dbReference>
<keyword evidence="4 11" id="KW-0812">Transmembrane</keyword>
<dbReference type="InterPro" id="IPR001499">
    <property type="entry name" value="GPCR_STE3"/>
</dbReference>
<dbReference type="Proteomes" id="UP000017559">
    <property type="component" value="Unassembled WGS sequence"/>
</dbReference>
<dbReference type="GO" id="GO:0004932">
    <property type="term" value="F:mating-type factor pheromone receptor activity"/>
    <property type="evidence" value="ECO:0007669"/>
    <property type="project" value="InterPro"/>
</dbReference>
<feature type="compositionally biased region" description="Basic residues" evidence="10">
    <location>
        <begin position="351"/>
        <end position="360"/>
    </location>
</feature>
<comment type="caution">
    <text evidence="13">The sequence shown here is derived from an EMBL/GenBank/DDBJ whole genome shotgun (WGS) entry which is preliminary data.</text>
</comment>
<evidence type="ECO:0000256" key="11">
    <source>
        <dbReference type="SAM" id="Phobius"/>
    </source>
</evidence>
<dbReference type="KEGG" id="mrr:Moror_2639"/>
<feature type="signal peptide" evidence="12">
    <location>
        <begin position="1"/>
        <end position="21"/>
    </location>
</feature>
<evidence type="ECO:0000256" key="4">
    <source>
        <dbReference type="ARBA" id="ARBA00022692"/>
    </source>
</evidence>
<feature type="region of interest" description="Disordered" evidence="10">
    <location>
        <begin position="351"/>
        <end position="390"/>
    </location>
</feature>
<evidence type="ECO:0000256" key="12">
    <source>
        <dbReference type="SAM" id="SignalP"/>
    </source>
</evidence>
<keyword evidence="14" id="KW-1185">Reference proteome</keyword>
<accession>V2XCR2</accession>
<dbReference type="STRING" id="1381753.V2XCR2"/>
<evidence type="ECO:0000256" key="7">
    <source>
        <dbReference type="ARBA" id="ARBA00023136"/>
    </source>
</evidence>
<keyword evidence="3" id="KW-0589">Pheromone response</keyword>
<feature type="transmembrane region" description="Helical" evidence="11">
    <location>
        <begin position="150"/>
        <end position="176"/>
    </location>
</feature>
<evidence type="ECO:0000256" key="1">
    <source>
        <dbReference type="ARBA" id="ARBA00004141"/>
    </source>
</evidence>
<feature type="transmembrane region" description="Helical" evidence="11">
    <location>
        <begin position="110"/>
        <end position="130"/>
    </location>
</feature>
<gene>
    <name evidence="13" type="ORF">Moror_2639</name>
</gene>
<comment type="subcellular location">
    <subcellularLocation>
        <location evidence="1">Membrane</location>
        <topology evidence="1">Multi-pass membrane protein</topology>
    </subcellularLocation>
</comment>
<feature type="compositionally biased region" description="Low complexity" evidence="10">
    <location>
        <begin position="362"/>
        <end position="386"/>
    </location>
</feature>
<evidence type="ECO:0000313" key="14">
    <source>
        <dbReference type="Proteomes" id="UP000017559"/>
    </source>
</evidence>
<name>V2XCR2_MONRO</name>
<dbReference type="HOGENOM" id="CLU_027592_1_0_1"/>
<keyword evidence="6" id="KW-0297">G-protein coupled receptor</keyword>
<keyword evidence="9" id="KW-0807">Transducer</keyword>
<dbReference type="EMBL" id="AWSO01000343">
    <property type="protein sequence ID" value="ESK91507.1"/>
    <property type="molecule type" value="Genomic_DNA"/>
</dbReference>
<dbReference type="GO" id="GO:0005886">
    <property type="term" value="C:plasma membrane"/>
    <property type="evidence" value="ECO:0007669"/>
    <property type="project" value="TreeGrafter"/>
</dbReference>
<protein>
    <submittedName>
        <fullName evidence="13">Pheromone receptor</fullName>
    </submittedName>
</protein>